<dbReference type="GO" id="GO:0005634">
    <property type="term" value="C:nucleus"/>
    <property type="evidence" value="ECO:0007669"/>
    <property type="project" value="UniProtKB-SubCell"/>
</dbReference>
<dbReference type="AlphaFoldDB" id="A0A5C5FR64"/>
<keyword evidence="3" id="KW-0539">Nucleus</keyword>
<feature type="compositionally biased region" description="Low complexity" evidence="5">
    <location>
        <begin position="941"/>
        <end position="952"/>
    </location>
</feature>
<dbReference type="PANTHER" id="PTHR31001">
    <property type="entry name" value="UNCHARACTERIZED TRANSCRIPTIONAL REGULATORY PROTEIN"/>
    <property type="match status" value="1"/>
</dbReference>
<dbReference type="PROSITE" id="PS50048">
    <property type="entry name" value="ZN2_CY6_FUNGAL_2"/>
    <property type="match status" value="1"/>
</dbReference>
<protein>
    <recommendedName>
        <fullName evidence="6">Zn(2)-C6 fungal-type domain-containing protein</fullName>
    </recommendedName>
</protein>
<dbReference type="Pfam" id="PF00172">
    <property type="entry name" value="Zn_clus"/>
    <property type="match status" value="1"/>
</dbReference>
<dbReference type="SMART" id="SM00066">
    <property type="entry name" value="GAL4"/>
    <property type="match status" value="1"/>
</dbReference>
<evidence type="ECO:0000313" key="8">
    <source>
        <dbReference type="Proteomes" id="UP000311382"/>
    </source>
</evidence>
<dbReference type="Pfam" id="PF04082">
    <property type="entry name" value="Fungal_trans"/>
    <property type="match status" value="1"/>
</dbReference>
<evidence type="ECO:0000256" key="4">
    <source>
        <dbReference type="SAM" id="Coils"/>
    </source>
</evidence>
<dbReference type="InterPro" id="IPR007219">
    <property type="entry name" value="XnlR_reg_dom"/>
</dbReference>
<reference evidence="7 8" key="1">
    <citation type="submission" date="2019-03" db="EMBL/GenBank/DDBJ databases">
        <title>Rhodosporidium diobovatum UCD-FST 08-225 genome sequencing, assembly, and annotation.</title>
        <authorList>
            <person name="Fakankun I.U."/>
            <person name="Fristensky B."/>
            <person name="Levin D.B."/>
        </authorList>
    </citation>
    <scope>NUCLEOTIDE SEQUENCE [LARGE SCALE GENOMIC DNA]</scope>
    <source>
        <strain evidence="7 8">UCD-FST 08-225</strain>
    </source>
</reference>
<evidence type="ECO:0000256" key="3">
    <source>
        <dbReference type="ARBA" id="ARBA00023242"/>
    </source>
</evidence>
<feature type="compositionally biased region" description="Low complexity" evidence="5">
    <location>
        <begin position="57"/>
        <end position="78"/>
    </location>
</feature>
<evidence type="ECO:0000259" key="6">
    <source>
        <dbReference type="PROSITE" id="PS50048"/>
    </source>
</evidence>
<dbReference type="InterPro" id="IPR036864">
    <property type="entry name" value="Zn2-C6_fun-type_DNA-bd_sf"/>
</dbReference>
<dbReference type="PANTHER" id="PTHR31001:SF89">
    <property type="entry name" value="ZN(2)-C6 FUNGAL-TYPE DOMAIN-CONTAINING PROTEIN"/>
    <property type="match status" value="1"/>
</dbReference>
<organism evidence="7 8">
    <name type="scientific">Rhodotorula diobovata</name>
    <dbReference type="NCBI Taxonomy" id="5288"/>
    <lineage>
        <taxon>Eukaryota</taxon>
        <taxon>Fungi</taxon>
        <taxon>Dikarya</taxon>
        <taxon>Basidiomycota</taxon>
        <taxon>Pucciniomycotina</taxon>
        <taxon>Microbotryomycetes</taxon>
        <taxon>Sporidiobolales</taxon>
        <taxon>Sporidiobolaceae</taxon>
        <taxon>Rhodotorula</taxon>
    </lineage>
</organism>
<dbReference type="CDD" id="cd00067">
    <property type="entry name" value="GAL4"/>
    <property type="match status" value="1"/>
</dbReference>
<dbReference type="Gene3D" id="4.10.240.10">
    <property type="entry name" value="Zn(2)-C6 fungal-type DNA-binding domain"/>
    <property type="match status" value="1"/>
</dbReference>
<feature type="compositionally biased region" description="Basic residues" evidence="5">
    <location>
        <begin position="210"/>
        <end position="223"/>
    </location>
</feature>
<feature type="coiled-coil region" evidence="4">
    <location>
        <begin position="266"/>
        <end position="293"/>
    </location>
</feature>
<keyword evidence="2" id="KW-0479">Metal-binding</keyword>
<evidence type="ECO:0000313" key="7">
    <source>
        <dbReference type="EMBL" id="TNY18424.1"/>
    </source>
</evidence>
<dbReference type="EMBL" id="SOZI01000139">
    <property type="protein sequence ID" value="TNY18424.1"/>
    <property type="molecule type" value="Genomic_DNA"/>
</dbReference>
<evidence type="ECO:0000256" key="5">
    <source>
        <dbReference type="SAM" id="MobiDB-lite"/>
    </source>
</evidence>
<dbReference type="InterPro" id="IPR050613">
    <property type="entry name" value="Sec_Metabolite_Reg"/>
</dbReference>
<dbReference type="SUPFAM" id="SSF57701">
    <property type="entry name" value="Zn2/Cys6 DNA-binding domain"/>
    <property type="match status" value="1"/>
</dbReference>
<sequence>MTGPQSYWQGSEHPPYPASSASATPQGGYVESYPAYVSTPSLPEYQQTSPQIRFANSSFHPSAHYSSHPSSRHSVSSSEAEEQSSGRVRAPVHAAYVTHGQEAAGGAMSPSPLYHQPPGTGVQQQQFAPPDEYPAHYSALTTRATSRTDRLPQSMFARAPPHRPADDGSYPSARTHVPAGIVGSSEGWDEGGPLELPPPPKIASSSSAPSRKKGSSQAPRKRVPASCTPCRKKKLRCNRSMPCSSCVERGDPDGCVWDGDAVPLFVAREETDVQELKAQVDRLQHLLDALSESTPPVPFAEPVGQIVDAAGSSQLPHGLREREPPAIESATFNLHAQDLCTALCELALQGVLPAQQVGGEAFAPGGVSGAAFLAEAERFLSLASDSGFAVLTPTSAAPSPPCGPQAASTATPSAPSLASAMLGARPSMGQVLPLLPSDDELRATYKVFESTAHWHSSPVNLSHFEQRWPAFREAMSQLDEAHRERDVDPLFCAVLLATCASGLSSMTAKQALARGFPENRSPVVERWIQAAKLSLVAGRFMEEPTLDGIRAASIIASLYLDESRSSGETLSAGLSLLSLAVHGAFALGLHRDPSRASKGQLTFAECEERRRLFWSVFSLCMSTTTGTSRPWTQFDLRQIDCKFPLDCYDAELAMDERASKARVRGRRAAESFEETPMTAPLFRAQHSLLVKKITDKAFGVAPCTYLDVLALDADLTAFEKSLPPQYELLVDGRNRVQFASPPSLTEMRAALVHFSLSAEFVRLHRPFLVLAATDDRYQHSREQCVKYAKRLLAINATVQCSLDSTGHNFKVLSAAIVLSLELLQSPAEPDVPIIRNAVDQALKQAEGFAGISSVCRKGSGVVRFVLSKVDNDAANTSAPRRAKRARTLRYSPEENKPSRLSLARALGGAPTAASSRGSSPDDDPRRRKPTRPPLPHVASDTVVPRVTATPTVSKAQAPALRLSRSRSADQAFPTIGSIDSVVAAGPHSAEATYTPGYTVAPPARQIVGLGGASARRARELPGGASATLAAHATFSPPASALQLQLPSSQYGDVLNGPSTASTTGGFDFGELSLGGGGGGSRSGDSILDDGDMQDVFGLSPAAFTRSPLQPGNERLSDEMDRVAVAGERSGGSSKSNEPLAEEDFAYLNQYQH</sequence>
<feature type="region of interest" description="Disordered" evidence="5">
    <location>
        <begin position="1"/>
        <end position="225"/>
    </location>
</feature>
<feature type="compositionally biased region" description="Polar residues" evidence="5">
    <location>
        <begin position="38"/>
        <end position="56"/>
    </location>
</feature>
<dbReference type="Proteomes" id="UP000311382">
    <property type="component" value="Unassembled WGS sequence"/>
</dbReference>
<dbReference type="GO" id="GO:0000981">
    <property type="term" value="F:DNA-binding transcription factor activity, RNA polymerase II-specific"/>
    <property type="evidence" value="ECO:0007669"/>
    <property type="project" value="InterPro"/>
</dbReference>
<evidence type="ECO:0000256" key="1">
    <source>
        <dbReference type="ARBA" id="ARBA00004123"/>
    </source>
</evidence>
<name>A0A5C5FR64_9BASI</name>
<keyword evidence="8" id="KW-1185">Reference proteome</keyword>
<gene>
    <name evidence="7" type="ORF">DMC30DRAFT_54359</name>
</gene>
<comment type="subcellular location">
    <subcellularLocation>
        <location evidence="1">Nucleus</location>
    </subcellularLocation>
</comment>
<dbReference type="GO" id="GO:0003677">
    <property type="term" value="F:DNA binding"/>
    <property type="evidence" value="ECO:0007669"/>
    <property type="project" value="InterPro"/>
</dbReference>
<evidence type="ECO:0000256" key="2">
    <source>
        <dbReference type="ARBA" id="ARBA00022723"/>
    </source>
</evidence>
<feature type="region of interest" description="Disordered" evidence="5">
    <location>
        <begin position="394"/>
        <end position="414"/>
    </location>
</feature>
<proteinExistence type="predicted"/>
<dbReference type="SMART" id="SM00906">
    <property type="entry name" value="Fungal_trans"/>
    <property type="match status" value="1"/>
</dbReference>
<dbReference type="PROSITE" id="PS00463">
    <property type="entry name" value="ZN2_CY6_FUNGAL_1"/>
    <property type="match status" value="1"/>
</dbReference>
<dbReference type="InterPro" id="IPR001138">
    <property type="entry name" value="Zn2Cys6_DnaBD"/>
</dbReference>
<feature type="region of interest" description="Disordered" evidence="5">
    <location>
        <begin position="874"/>
        <end position="969"/>
    </location>
</feature>
<dbReference type="OrthoDB" id="3364175at2759"/>
<dbReference type="CDD" id="cd12148">
    <property type="entry name" value="fungal_TF_MHR"/>
    <property type="match status" value="1"/>
</dbReference>
<dbReference type="STRING" id="5288.A0A5C5FR64"/>
<feature type="domain" description="Zn(2)-C6 fungal-type" evidence="6">
    <location>
        <begin position="226"/>
        <end position="257"/>
    </location>
</feature>
<comment type="caution">
    <text evidence="7">The sequence shown here is derived from an EMBL/GenBank/DDBJ whole genome shotgun (WGS) entry which is preliminary data.</text>
</comment>
<dbReference type="GO" id="GO:0008270">
    <property type="term" value="F:zinc ion binding"/>
    <property type="evidence" value="ECO:0007669"/>
    <property type="project" value="InterPro"/>
</dbReference>
<keyword evidence="4" id="KW-0175">Coiled coil</keyword>
<dbReference type="GO" id="GO:0006351">
    <property type="term" value="P:DNA-templated transcription"/>
    <property type="evidence" value="ECO:0007669"/>
    <property type="project" value="InterPro"/>
</dbReference>
<feature type="region of interest" description="Disordered" evidence="5">
    <location>
        <begin position="1102"/>
        <end position="1152"/>
    </location>
</feature>
<accession>A0A5C5FR64</accession>